<protein>
    <submittedName>
        <fullName evidence="2">Uncharacterized protein</fullName>
    </submittedName>
</protein>
<feature type="transmembrane region" description="Helical" evidence="1">
    <location>
        <begin position="242"/>
        <end position="261"/>
    </location>
</feature>
<dbReference type="STRING" id="1798382.A3D77_03485"/>
<sequence>MRGAYFIVLAFVIFLNFFFFHSLGPVGISLLLVGFTLLQLILSKNHLGKNLFPTTGIAVTLIFLFSYSLATRSYGFVQFLSIAGTLLTLLVWMVLVKDRIPFFQSFFQAIFSPFNALLSYLQGFFSQLEYLFKAENSIKLRRPSVLEKIRPFIIGLLVSIPILFVLIRLLSSADPIYQSEVIKVTGWIGEIFTGSFWKTLPDRIIPSLFIGAALLPFIGFYSHKKDIILPFKVRSLAISSEISVVLFLVIAVLASFLFVQWKYVFVNVPFETDLSRYGVKTYSEYVTRGFFELILIALIVYSLTWAGLLVIWGIGEEKSKLLKTLQIVLLSEFVILLFSMFRRIWLYQDYHGWSLVRIYGGIFLIGLSALTVTLFLRHFKKFPYIKMEILLLTLGLILTVFFNAEKFIIDTHPPTVNNRIDYVYLSRMSSDGYEGWKKAYNYATANLNDPEYFSAEIINRDQRRKIAYSVFILQNISVNLDLLIRNYGSDDELKNYYISLYQAYYNDPDINVIINQSPPPADQIDPNWKREWLDRKIKELEDYDMRNDIRSFSDEIIVSRYLPYNISFRSDIPRDATQIHEFDATYQNGIYSGPYNANFQNGWNRLYNFNFADFNTYQRLKAEIPLTDLLTQIRQYRNLYYKILSQPENERDYDIDISTNSPLL</sequence>
<accession>A0A1F5ZN63</accession>
<proteinExistence type="predicted"/>
<dbReference type="AlphaFoldDB" id="A0A1F5ZN63"/>
<dbReference type="Proteomes" id="UP000176923">
    <property type="component" value="Unassembled WGS sequence"/>
</dbReference>
<reference evidence="2 3" key="1">
    <citation type="journal article" date="2016" name="Nat. Commun.">
        <title>Thousands of microbial genomes shed light on interconnected biogeochemical processes in an aquifer system.</title>
        <authorList>
            <person name="Anantharaman K."/>
            <person name="Brown C.T."/>
            <person name="Hug L.A."/>
            <person name="Sharon I."/>
            <person name="Castelle C.J."/>
            <person name="Probst A.J."/>
            <person name="Thomas B.C."/>
            <person name="Singh A."/>
            <person name="Wilkins M.J."/>
            <person name="Karaoz U."/>
            <person name="Brodie E.L."/>
            <person name="Williams K.H."/>
            <person name="Hubbard S.S."/>
            <person name="Banfield J.F."/>
        </authorList>
    </citation>
    <scope>NUCLEOTIDE SEQUENCE [LARGE SCALE GENOMIC DNA]</scope>
</reference>
<feature type="transmembrane region" description="Helical" evidence="1">
    <location>
        <begin position="358"/>
        <end position="377"/>
    </location>
</feature>
<feature type="transmembrane region" description="Helical" evidence="1">
    <location>
        <begin position="50"/>
        <end position="70"/>
    </location>
</feature>
<gene>
    <name evidence="2" type="ORF">A3D77_03485</name>
</gene>
<organism evidence="2 3">
    <name type="scientific">Candidatus Gottesmanbacteria bacterium RIFCSPHIGHO2_02_FULL_39_11</name>
    <dbReference type="NCBI Taxonomy" id="1798382"/>
    <lineage>
        <taxon>Bacteria</taxon>
        <taxon>Candidatus Gottesmaniibacteriota</taxon>
    </lineage>
</organism>
<keyword evidence="1" id="KW-0812">Transmembrane</keyword>
<keyword evidence="1" id="KW-1133">Transmembrane helix</keyword>
<dbReference type="EMBL" id="MFJL01000033">
    <property type="protein sequence ID" value="OGG13940.1"/>
    <property type="molecule type" value="Genomic_DNA"/>
</dbReference>
<feature type="transmembrane region" description="Helical" evidence="1">
    <location>
        <begin position="327"/>
        <end position="346"/>
    </location>
</feature>
<feature type="transmembrane region" description="Helical" evidence="1">
    <location>
        <begin position="6"/>
        <end position="38"/>
    </location>
</feature>
<name>A0A1F5ZN63_9BACT</name>
<feature type="transmembrane region" description="Helical" evidence="1">
    <location>
        <begin position="204"/>
        <end position="221"/>
    </location>
</feature>
<feature type="transmembrane region" description="Helical" evidence="1">
    <location>
        <begin position="389"/>
        <end position="409"/>
    </location>
</feature>
<feature type="transmembrane region" description="Helical" evidence="1">
    <location>
        <begin position="149"/>
        <end position="170"/>
    </location>
</feature>
<keyword evidence="1" id="KW-0472">Membrane</keyword>
<evidence type="ECO:0000256" key="1">
    <source>
        <dbReference type="SAM" id="Phobius"/>
    </source>
</evidence>
<comment type="caution">
    <text evidence="2">The sequence shown here is derived from an EMBL/GenBank/DDBJ whole genome shotgun (WGS) entry which is preliminary data.</text>
</comment>
<dbReference type="InterPro" id="IPR025291">
    <property type="entry name" value="DUF4153"/>
</dbReference>
<evidence type="ECO:0000313" key="2">
    <source>
        <dbReference type="EMBL" id="OGG13940.1"/>
    </source>
</evidence>
<feature type="transmembrane region" description="Helical" evidence="1">
    <location>
        <begin position="293"/>
        <end position="315"/>
    </location>
</feature>
<dbReference type="Pfam" id="PF13687">
    <property type="entry name" value="DUF4153"/>
    <property type="match status" value="1"/>
</dbReference>
<feature type="transmembrane region" description="Helical" evidence="1">
    <location>
        <begin position="76"/>
        <end position="96"/>
    </location>
</feature>
<evidence type="ECO:0000313" key="3">
    <source>
        <dbReference type="Proteomes" id="UP000176923"/>
    </source>
</evidence>